<sequence>MKIERIPFGEIRKIVKKFLKEKKIEERKKKRGRPKKYSDELIFSSLLFMISRGLSFRDLRSELKERIKKVPYISNLHYRFKKIDEKTLEELLEYVRREIEKRLDITRNTVKG</sequence>
<dbReference type="Pfam" id="PF02178">
    <property type="entry name" value="AT_hook"/>
    <property type="match status" value="1"/>
</dbReference>
<dbReference type="AlphaFoldDB" id="A0A7V4DWU9"/>
<comment type="caution">
    <text evidence="1">The sequence shown here is derived from an EMBL/GenBank/DDBJ whole genome shotgun (WGS) entry which is preliminary data.</text>
</comment>
<evidence type="ECO:0008006" key="2">
    <source>
        <dbReference type="Google" id="ProtNLM"/>
    </source>
</evidence>
<dbReference type="EMBL" id="DTDV01000010">
    <property type="protein sequence ID" value="HGK23554.1"/>
    <property type="molecule type" value="Genomic_DNA"/>
</dbReference>
<dbReference type="InterPro" id="IPR017956">
    <property type="entry name" value="AT_hook_DNA-bd_motif"/>
</dbReference>
<dbReference type="GO" id="GO:0003677">
    <property type="term" value="F:DNA binding"/>
    <property type="evidence" value="ECO:0007669"/>
    <property type="project" value="InterPro"/>
</dbReference>
<reference evidence="1" key="1">
    <citation type="journal article" date="2020" name="mSystems">
        <title>Genome- and Community-Level Interaction Insights into Carbon Utilization and Element Cycling Functions of Hydrothermarchaeota in Hydrothermal Sediment.</title>
        <authorList>
            <person name="Zhou Z."/>
            <person name="Liu Y."/>
            <person name="Xu W."/>
            <person name="Pan J."/>
            <person name="Luo Z.H."/>
            <person name="Li M."/>
        </authorList>
    </citation>
    <scope>NUCLEOTIDE SEQUENCE [LARGE SCALE GENOMIC DNA]</scope>
    <source>
        <strain evidence="1">SpSt-70</strain>
    </source>
</reference>
<proteinExistence type="predicted"/>
<organism evidence="1">
    <name type="scientific">Dictyoglomus thermophilum</name>
    <dbReference type="NCBI Taxonomy" id="14"/>
    <lineage>
        <taxon>Bacteria</taxon>
        <taxon>Pseudomonadati</taxon>
        <taxon>Dictyoglomota</taxon>
        <taxon>Dictyoglomia</taxon>
        <taxon>Dictyoglomales</taxon>
        <taxon>Dictyoglomaceae</taxon>
        <taxon>Dictyoglomus</taxon>
    </lineage>
</organism>
<evidence type="ECO:0000313" key="1">
    <source>
        <dbReference type="EMBL" id="HGK23554.1"/>
    </source>
</evidence>
<name>A0A7V4DWU9_DICTH</name>
<gene>
    <name evidence="1" type="ORF">ENU78_03775</name>
</gene>
<accession>A0A7V4DWU9</accession>
<protein>
    <recommendedName>
        <fullName evidence="2">Transposase</fullName>
    </recommendedName>
</protein>